<dbReference type="AlphaFoldDB" id="A0A517YEK4"/>
<evidence type="ECO:0000313" key="4">
    <source>
        <dbReference type="Proteomes" id="UP000315017"/>
    </source>
</evidence>
<sequence length="437" mass="45225">MDLAWLSLLALIAVVIISCTSRVNPGLVAIALAWGIVLYAGTQTGNKLDIKTLIGGFPAELFLTLLGVTLLFTQAEVNGTLARVAAGAQQLCRGNRGLIPVMFFLFAAALGTVGPGNIAVAGLIAPVAMAAAVRMNISPLLMAMMVGHGAIASTVSPLTAAGIVASGILQEMGLSGHQWEVFAYNAGANALAALLGFSLCGGWQLLFSRTAPMYEKAAGYDVTAKLVNDNAAADRHLQLAHWITLTVITGLVVGVIGFQVHIGLGAFAGAVILSVFQLADEKEAFQKVPWSVIVMVCGVSMLTALLDKTGGTQRFAGIINHVSTPGTATAILAFTTGLVSVYSSTTGVVLPAFLPMVKELAAVQTGSDPLALASSVLVGGNLVDMSPLSTIGALCLAGAPATVNRRRLFNQLLAWGFVMAFFGALISWVCFSLLWRG</sequence>
<feature type="transmembrane region" description="Helical" evidence="1">
    <location>
        <begin position="181"/>
        <end position="206"/>
    </location>
</feature>
<accession>A0A517YEK4</accession>
<feature type="transmembrane region" description="Helical" evidence="1">
    <location>
        <begin position="52"/>
        <end position="73"/>
    </location>
</feature>
<evidence type="ECO:0000259" key="2">
    <source>
        <dbReference type="Pfam" id="PF07158"/>
    </source>
</evidence>
<reference evidence="3 4" key="1">
    <citation type="submission" date="2019-02" db="EMBL/GenBank/DDBJ databases">
        <title>Deep-cultivation of Planctomycetes and their phenomic and genomic characterization uncovers novel biology.</title>
        <authorList>
            <person name="Wiegand S."/>
            <person name="Jogler M."/>
            <person name="Boedeker C."/>
            <person name="Pinto D."/>
            <person name="Vollmers J."/>
            <person name="Rivas-Marin E."/>
            <person name="Kohn T."/>
            <person name="Peeters S.H."/>
            <person name="Heuer A."/>
            <person name="Rast P."/>
            <person name="Oberbeckmann S."/>
            <person name="Bunk B."/>
            <person name="Jeske O."/>
            <person name="Meyerdierks A."/>
            <person name="Storesund J.E."/>
            <person name="Kallscheuer N."/>
            <person name="Luecker S."/>
            <person name="Lage O.M."/>
            <person name="Pohl T."/>
            <person name="Merkel B.J."/>
            <person name="Hornburger P."/>
            <person name="Mueller R.-W."/>
            <person name="Bruemmer F."/>
            <person name="Labrenz M."/>
            <person name="Spormann A.M."/>
            <person name="Op den Camp H."/>
            <person name="Overmann J."/>
            <person name="Amann R."/>
            <person name="Jetten M.S.M."/>
            <person name="Mascher T."/>
            <person name="Medema M.H."/>
            <person name="Devos D.P."/>
            <person name="Kaster A.-K."/>
            <person name="Ovreas L."/>
            <person name="Rohde M."/>
            <person name="Galperin M.Y."/>
            <person name="Jogler C."/>
        </authorList>
    </citation>
    <scope>NUCLEOTIDE SEQUENCE [LARGE SCALE GENOMIC DNA]</scope>
    <source>
        <strain evidence="3 4">ETA_A8</strain>
    </source>
</reference>
<organism evidence="3 4">
    <name type="scientific">Anatilimnocola aggregata</name>
    <dbReference type="NCBI Taxonomy" id="2528021"/>
    <lineage>
        <taxon>Bacteria</taxon>
        <taxon>Pseudomonadati</taxon>
        <taxon>Planctomycetota</taxon>
        <taxon>Planctomycetia</taxon>
        <taxon>Pirellulales</taxon>
        <taxon>Pirellulaceae</taxon>
        <taxon>Anatilimnocola</taxon>
    </lineage>
</organism>
<feature type="transmembrane region" description="Helical" evidence="1">
    <location>
        <begin position="243"/>
        <end position="276"/>
    </location>
</feature>
<dbReference type="KEGG" id="aagg:ETAA8_37560"/>
<dbReference type="Pfam" id="PF07158">
    <property type="entry name" value="MatC_N"/>
    <property type="match status" value="1"/>
</dbReference>
<dbReference type="Proteomes" id="UP000315017">
    <property type="component" value="Chromosome"/>
</dbReference>
<keyword evidence="1" id="KW-1133">Transmembrane helix</keyword>
<evidence type="ECO:0000313" key="3">
    <source>
        <dbReference type="EMBL" id="QDU28653.1"/>
    </source>
</evidence>
<proteinExistence type="predicted"/>
<feature type="transmembrane region" description="Helical" evidence="1">
    <location>
        <begin position="149"/>
        <end position="169"/>
    </location>
</feature>
<keyword evidence="1" id="KW-0472">Membrane</keyword>
<feature type="transmembrane region" description="Helical" evidence="1">
    <location>
        <begin position="288"/>
        <end position="306"/>
    </location>
</feature>
<dbReference type="RefSeq" id="WP_202921061.1">
    <property type="nucleotide sequence ID" value="NZ_CP036274.1"/>
</dbReference>
<feature type="transmembrane region" description="Helical" evidence="1">
    <location>
        <begin position="412"/>
        <end position="435"/>
    </location>
</feature>
<keyword evidence="4" id="KW-1185">Reference proteome</keyword>
<protein>
    <recommendedName>
        <fullName evidence="2">Dicarboxylate carrier MatC N-terminal domain-containing protein</fullName>
    </recommendedName>
</protein>
<evidence type="ECO:0000256" key="1">
    <source>
        <dbReference type="SAM" id="Phobius"/>
    </source>
</evidence>
<keyword evidence="1" id="KW-0812">Transmembrane</keyword>
<dbReference type="InterPro" id="IPR009827">
    <property type="entry name" value="MatC_N"/>
</dbReference>
<gene>
    <name evidence="3" type="ORF">ETAA8_37560</name>
</gene>
<dbReference type="EMBL" id="CP036274">
    <property type="protein sequence ID" value="QDU28653.1"/>
    <property type="molecule type" value="Genomic_DNA"/>
</dbReference>
<name>A0A517YEK4_9BACT</name>
<feature type="domain" description="Dicarboxylate carrier MatC N-terminal" evidence="2">
    <location>
        <begin position="5"/>
        <end position="152"/>
    </location>
</feature>